<feature type="region of interest" description="Disordered" evidence="1">
    <location>
        <begin position="189"/>
        <end position="219"/>
    </location>
</feature>
<keyword evidence="2" id="KW-1133">Transmembrane helix</keyword>
<comment type="caution">
    <text evidence="4">The sequence shown here is derived from an EMBL/GenBank/DDBJ whole genome shotgun (WGS) entry which is preliminary data.</text>
</comment>
<dbReference type="SUPFAM" id="SSF49879">
    <property type="entry name" value="SMAD/FHA domain"/>
    <property type="match status" value="1"/>
</dbReference>
<feature type="region of interest" description="Disordered" evidence="1">
    <location>
        <begin position="257"/>
        <end position="304"/>
    </location>
</feature>
<dbReference type="Proteomes" id="UP000254866">
    <property type="component" value="Unassembled WGS sequence"/>
</dbReference>
<dbReference type="SMART" id="SM00240">
    <property type="entry name" value="FHA"/>
    <property type="match status" value="1"/>
</dbReference>
<gene>
    <name evidence="4" type="ORF">BP5553_05527</name>
</gene>
<feature type="region of interest" description="Disordered" evidence="1">
    <location>
        <begin position="609"/>
        <end position="629"/>
    </location>
</feature>
<dbReference type="InterPro" id="IPR008984">
    <property type="entry name" value="SMAD_FHA_dom_sf"/>
</dbReference>
<accession>A0A370TRG6</accession>
<feature type="region of interest" description="Disordered" evidence="1">
    <location>
        <begin position="137"/>
        <end position="175"/>
    </location>
</feature>
<dbReference type="PANTHER" id="PTHR15715">
    <property type="entry name" value="CENTROSOMAL PROTEIN OF 170 KDA"/>
    <property type="match status" value="1"/>
</dbReference>
<organism evidence="4 5">
    <name type="scientific">Venustampulla echinocandica</name>
    <dbReference type="NCBI Taxonomy" id="2656787"/>
    <lineage>
        <taxon>Eukaryota</taxon>
        <taxon>Fungi</taxon>
        <taxon>Dikarya</taxon>
        <taxon>Ascomycota</taxon>
        <taxon>Pezizomycotina</taxon>
        <taxon>Leotiomycetes</taxon>
        <taxon>Helotiales</taxon>
        <taxon>Pleuroascaceae</taxon>
        <taxon>Venustampulla</taxon>
    </lineage>
</organism>
<dbReference type="PANTHER" id="PTHR15715:SF37">
    <property type="entry name" value="LD47843P"/>
    <property type="match status" value="1"/>
</dbReference>
<dbReference type="OrthoDB" id="4096268at2759"/>
<proteinExistence type="predicted"/>
<keyword evidence="2" id="KW-0812">Transmembrane</keyword>
<dbReference type="Gene3D" id="2.60.200.20">
    <property type="match status" value="1"/>
</dbReference>
<dbReference type="GO" id="GO:0005737">
    <property type="term" value="C:cytoplasm"/>
    <property type="evidence" value="ECO:0007669"/>
    <property type="project" value="TreeGrafter"/>
</dbReference>
<evidence type="ECO:0000256" key="2">
    <source>
        <dbReference type="SAM" id="Phobius"/>
    </source>
</evidence>
<protein>
    <recommendedName>
        <fullName evidence="3">FHA domain-containing protein</fullName>
    </recommendedName>
</protein>
<evidence type="ECO:0000256" key="1">
    <source>
        <dbReference type="SAM" id="MobiDB-lite"/>
    </source>
</evidence>
<sequence length="780" mass="84134">MAQANITLAALTGDASFGQRTITLNPDRLTIPVGRASKSVSKGILGAEYNAWFDSPVMSREHAELCLNTITVTVRDLGSMHGTFLNDTKVPTEQPAEVEDGDVIAFGAEVRRGPEIFPACSFQVNIDWSPYRTGSTFSFPNSSDIEEEEGYGSSNPDMEERGQLSSDGDASIETPQPIKGYHAIAAIDLTRDDSPIPSSSTRIDLTEDDPVGHPTEGRVMETIPDQPAALDRNAHSASDNNHYQKLPALINIVGDHDLLSSDSDDEPFELSGSDSEDTDGSDDPVDYGDEESNEESDLEDGDEIDFDTEEEPFESMMRHSFTFGSSQNNTLPEDGNSMDDDNDSDFGLSEAGAEGLKALFEDGLQQSMTECQESAPTTNAPAEVDRQIGNNLHFMQVPNDISSQSEPLELIPEVHPMVSLCSPINELVQGPLKTKATTMESAQFLGARQPSPSDAAMAKATSQPRPEQITNDIPVYHLQSQEFSQLSQTLGEKTGKQAFFEAREKNKAKFSTPSDTIDERSTEPSASSKSALPPNNLLSKEEPQSARAAAPTNSWVDFGVVKRPLNELSLPHTPGRSITFDRAPELINISSLLTGTRTGKSIHYKQKQAGLTPPVPGMQSNSSPELHNRPPIIDPTATLSPEYDMTSAVTYNQSKAKSTRSRLSIHDIIESSSRDQSAQVSGSKAGDKRKASDISDVLTDEVRAWASSRDVSKSLDTTIPNCPPKISCQSAEPAATPALNERPAKRLRTILERAAFAAVGGVAVGAGLFLSLVATAPDFS</sequence>
<evidence type="ECO:0000259" key="3">
    <source>
        <dbReference type="PROSITE" id="PS50006"/>
    </source>
</evidence>
<feature type="domain" description="FHA" evidence="3">
    <location>
        <begin position="31"/>
        <end position="90"/>
    </location>
</feature>
<evidence type="ECO:0000313" key="5">
    <source>
        <dbReference type="Proteomes" id="UP000254866"/>
    </source>
</evidence>
<dbReference type="GeneID" id="43598376"/>
<keyword evidence="2" id="KW-0472">Membrane</keyword>
<dbReference type="EMBL" id="NPIC01000003">
    <property type="protein sequence ID" value="RDL38094.1"/>
    <property type="molecule type" value="Genomic_DNA"/>
</dbReference>
<dbReference type="AlphaFoldDB" id="A0A370TRG6"/>
<evidence type="ECO:0000313" key="4">
    <source>
        <dbReference type="EMBL" id="RDL38094.1"/>
    </source>
</evidence>
<feature type="region of interest" description="Disordered" evidence="1">
    <location>
        <begin position="504"/>
        <end position="550"/>
    </location>
</feature>
<dbReference type="InterPro" id="IPR051176">
    <property type="entry name" value="Cent_Immune-Sig_Mod"/>
</dbReference>
<dbReference type="Pfam" id="PF00498">
    <property type="entry name" value="FHA"/>
    <property type="match status" value="1"/>
</dbReference>
<dbReference type="RefSeq" id="XP_031870750.1">
    <property type="nucleotide sequence ID" value="XM_032014150.1"/>
</dbReference>
<feature type="region of interest" description="Disordered" evidence="1">
    <location>
        <begin position="651"/>
        <end position="693"/>
    </location>
</feature>
<keyword evidence="5" id="KW-1185">Reference proteome</keyword>
<feature type="compositionally biased region" description="Acidic residues" evidence="1">
    <location>
        <begin position="262"/>
        <end position="304"/>
    </location>
</feature>
<feature type="compositionally biased region" description="Basic and acidic residues" evidence="1">
    <location>
        <begin position="664"/>
        <end position="673"/>
    </location>
</feature>
<dbReference type="PROSITE" id="PS50006">
    <property type="entry name" value="FHA_DOMAIN"/>
    <property type="match status" value="1"/>
</dbReference>
<feature type="region of interest" description="Disordered" evidence="1">
    <location>
        <begin position="446"/>
        <end position="466"/>
    </location>
</feature>
<name>A0A370TRG6_9HELO</name>
<dbReference type="InterPro" id="IPR000253">
    <property type="entry name" value="FHA_dom"/>
</dbReference>
<dbReference type="STRING" id="2656787.A0A370TRG6"/>
<reference evidence="4 5" key="1">
    <citation type="journal article" date="2018" name="IMA Fungus">
        <title>IMA Genome-F 9: Draft genome sequence of Annulohypoxylon stygium, Aspergillus mulundensis, Berkeleyomyces basicola (syn. Thielaviopsis basicola), Ceratocystis smalleyi, two Cercospora beticola strains, Coleophoma cylindrospora, Fusarium fracticaudum, Phialophora cf. hyalina, and Morchella septimelata.</title>
        <authorList>
            <person name="Wingfield B.D."/>
            <person name="Bills G.F."/>
            <person name="Dong Y."/>
            <person name="Huang W."/>
            <person name="Nel W.J."/>
            <person name="Swalarsk-Parry B.S."/>
            <person name="Vaghefi N."/>
            <person name="Wilken P.M."/>
            <person name="An Z."/>
            <person name="de Beer Z.W."/>
            <person name="De Vos L."/>
            <person name="Chen L."/>
            <person name="Duong T.A."/>
            <person name="Gao Y."/>
            <person name="Hammerbacher A."/>
            <person name="Kikkert J.R."/>
            <person name="Li Y."/>
            <person name="Li H."/>
            <person name="Li K."/>
            <person name="Li Q."/>
            <person name="Liu X."/>
            <person name="Ma X."/>
            <person name="Naidoo K."/>
            <person name="Pethybridge S.J."/>
            <person name="Sun J."/>
            <person name="Steenkamp E.T."/>
            <person name="van der Nest M.A."/>
            <person name="van Wyk S."/>
            <person name="Wingfield M.J."/>
            <person name="Xiong C."/>
            <person name="Yue Q."/>
            <person name="Zhang X."/>
        </authorList>
    </citation>
    <scope>NUCLEOTIDE SEQUENCE [LARGE SCALE GENOMIC DNA]</scope>
    <source>
        <strain evidence="4 5">BP 5553</strain>
    </source>
</reference>
<feature type="transmembrane region" description="Helical" evidence="2">
    <location>
        <begin position="754"/>
        <end position="774"/>
    </location>
</feature>